<comment type="similarity">
    <text evidence="1 3">Belongs to the type-B carboxylesterase/lipase family.</text>
</comment>
<protein>
    <recommendedName>
        <fullName evidence="3">Carboxylic ester hydrolase</fullName>
        <ecNumber evidence="3">3.1.1.-</ecNumber>
    </recommendedName>
</protein>
<dbReference type="SUPFAM" id="SSF53474">
    <property type="entry name" value="alpha/beta-Hydrolases"/>
    <property type="match status" value="1"/>
</dbReference>
<organism evidence="5 6">
    <name type="scientific">Colletotrichum siamense</name>
    <name type="common">Anthracnose fungus</name>
    <dbReference type="NCBI Taxonomy" id="690259"/>
    <lineage>
        <taxon>Eukaryota</taxon>
        <taxon>Fungi</taxon>
        <taxon>Dikarya</taxon>
        <taxon>Ascomycota</taxon>
        <taxon>Pezizomycotina</taxon>
        <taxon>Sordariomycetes</taxon>
        <taxon>Hypocreomycetidae</taxon>
        <taxon>Glomerellales</taxon>
        <taxon>Glomerellaceae</taxon>
        <taxon>Colletotrichum</taxon>
        <taxon>Colletotrichum gloeosporioides species complex</taxon>
    </lineage>
</organism>
<name>A0A9P5F1A9_COLSI</name>
<dbReference type="EMBL" id="QPMT01000003">
    <property type="protein sequence ID" value="KAF4865184.1"/>
    <property type="molecule type" value="Genomic_DNA"/>
</dbReference>
<dbReference type="AlphaFoldDB" id="A0A9P5F1A9"/>
<evidence type="ECO:0000256" key="1">
    <source>
        <dbReference type="ARBA" id="ARBA00005964"/>
    </source>
</evidence>
<dbReference type="PROSITE" id="PS00941">
    <property type="entry name" value="CARBOXYLESTERASE_B_2"/>
    <property type="match status" value="1"/>
</dbReference>
<dbReference type="PROSITE" id="PS00122">
    <property type="entry name" value="CARBOXYLESTERASE_B_1"/>
    <property type="match status" value="1"/>
</dbReference>
<dbReference type="InterPro" id="IPR002018">
    <property type="entry name" value="CarbesteraseB"/>
</dbReference>
<proteinExistence type="inferred from homology"/>
<dbReference type="PANTHER" id="PTHR43918:SF4">
    <property type="entry name" value="CARBOXYLIC ESTER HYDROLASE"/>
    <property type="match status" value="1"/>
</dbReference>
<dbReference type="InterPro" id="IPR019819">
    <property type="entry name" value="Carboxylesterase_B_CS"/>
</dbReference>
<keyword evidence="6" id="KW-1185">Reference proteome</keyword>
<feature type="domain" description="Carboxylesterase type B" evidence="4">
    <location>
        <begin position="41"/>
        <end position="544"/>
    </location>
</feature>
<evidence type="ECO:0000256" key="3">
    <source>
        <dbReference type="RuleBase" id="RU361235"/>
    </source>
</evidence>
<dbReference type="InterPro" id="IPR019826">
    <property type="entry name" value="Carboxylesterase_B_AS"/>
</dbReference>
<evidence type="ECO:0000256" key="2">
    <source>
        <dbReference type="ARBA" id="ARBA00022801"/>
    </source>
</evidence>
<comment type="caution">
    <text evidence="5">The sequence shown here is derived from an EMBL/GenBank/DDBJ whole genome shotgun (WGS) entry which is preliminary data.</text>
</comment>
<reference evidence="5" key="1">
    <citation type="submission" date="2019-06" db="EMBL/GenBank/DDBJ databases">
        <authorList>
            <person name="Gan P."/>
            <person name="Shirasu K."/>
        </authorList>
    </citation>
    <scope>NUCLEOTIDE SEQUENCE [LARGE SCALE GENOMIC DNA]</scope>
    <source>
        <strain evidence="5">CAD2</strain>
    </source>
</reference>
<evidence type="ECO:0000313" key="6">
    <source>
        <dbReference type="Proteomes" id="UP000711996"/>
    </source>
</evidence>
<dbReference type="EC" id="3.1.1.-" evidence="3"/>
<dbReference type="Proteomes" id="UP000711996">
    <property type="component" value="Unassembled WGS sequence"/>
</dbReference>
<dbReference type="InterPro" id="IPR050654">
    <property type="entry name" value="AChE-related_enzymes"/>
</dbReference>
<sequence length="570" mass="62644">MFSYETFILVFRWLFDEMWSTAGLLQTLSLCTIVAGGASQEPLAQLKNGTYVGRYSAEYNQDFFLGIPYAQPPTGDLRFQQAQSLNETWEGTRQAFNYSSLCVGYGLDQTFYSQSEDCLTLNIVRPSGYSESTLPVGLWIHGGGFTNGGGGDQRYNLSFLVDQSVKIGKPFIGVSINYRLHAWGFLNSNEFASEGLTNIGLRDQRLAMHWVQENIAAFGGDSTKVTIFGESAGGASVGLHLIAYAGRNDSLFRAAILQSGNPIFYAAQNGNNVYQSQFDEVVAKTGCNGTSDSVQCLRQVSFEQLNATLGDLYLAHGNLGPIIDGDIVQNYGSVHLQRGEFVRVPIITGANSDEGASLGPQGINTTEDFKATLASLASSFQDEILQAYPDDLSVNVVASLGQQRPGPPYGAQFRRSASYWGDVYFIAARRQTATTWASNGLAAYSYRFNTIPHGVPPEVGAGHFKEIGYMFRNYLGAGYRPDILPFDGMPETHFDLARFMSSSWASFISDVDPNAWSGRPANVDPWPRYSVESPTNLVFDANVTSHTEVDDFRKEGIELINQHALEVYHR</sequence>
<evidence type="ECO:0000259" key="4">
    <source>
        <dbReference type="Pfam" id="PF00135"/>
    </source>
</evidence>
<dbReference type="PANTHER" id="PTHR43918">
    <property type="entry name" value="ACETYLCHOLINESTERASE"/>
    <property type="match status" value="1"/>
</dbReference>
<dbReference type="InterPro" id="IPR029058">
    <property type="entry name" value="AB_hydrolase_fold"/>
</dbReference>
<dbReference type="Pfam" id="PF00135">
    <property type="entry name" value="COesterase"/>
    <property type="match status" value="1"/>
</dbReference>
<dbReference type="Gene3D" id="3.40.50.1820">
    <property type="entry name" value="alpha/beta hydrolase"/>
    <property type="match status" value="1"/>
</dbReference>
<keyword evidence="2 3" id="KW-0378">Hydrolase</keyword>
<gene>
    <name evidence="5" type="primary">LIP1-2</name>
    <name evidence="5" type="ORF">CGCSCA2_v001450</name>
</gene>
<evidence type="ECO:0000313" key="5">
    <source>
        <dbReference type="EMBL" id="KAF4865184.1"/>
    </source>
</evidence>
<dbReference type="OrthoDB" id="408631at2759"/>
<dbReference type="GO" id="GO:0052689">
    <property type="term" value="F:carboxylic ester hydrolase activity"/>
    <property type="evidence" value="ECO:0007669"/>
    <property type="project" value="TreeGrafter"/>
</dbReference>
<accession>A0A9P5F1A9</accession>